<dbReference type="FunFam" id="3.40.50.720:FF:000084">
    <property type="entry name" value="Short-chain dehydrogenase reductase"/>
    <property type="match status" value="1"/>
</dbReference>
<dbReference type="CDD" id="cd05233">
    <property type="entry name" value="SDR_c"/>
    <property type="match status" value="1"/>
</dbReference>
<dbReference type="PRINTS" id="PR00081">
    <property type="entry name" value="GDHRDH"/>
</dbReference>
<dbReference type="InterPro" id="IPR020904">
    <property type="entry name" value="Sc_DH/Rdtase_CS"/>
</dbReference>
<dbReference type="SUPFAM" id="SSF51735">
    <property type="entry name" value="NAD(P)-binding Rossmann-fold domains"/>
    <property type="match status" value="1"/>
</dbReference>
<gene>
    <name evidence="4" type="ORF">HLH34_03350</name>
</gene>
<accession>A0A7W4PFK0</accession>
<evidence type="ECO:0000256" key="2">
    <source>
        <dbReference type="ARBA" id="ARBA00023002"/>
    </source>
</evidence>
<organism evidence="4 5">
    <name type="scientific">Gluconacetobacter azotocaptans</name>
    <dbReference type="NCBI Taxonomy" id="142834"/>
    <lineage>
        <taxon>Bacteria</taxon>
        <taxon>Pseudomonadati</taxon>
        <taxon>Pseudomonadota</taxon>
        <taxon>Alphaproteobacteria</taxon>
        <taxon>Acetobacterales</taxon>
        <taxon>Acetobacteraceae</taxon>
        <taxon>Gluconacetobacter</taxon>
    </lineage>
</organism>
<comment type="caution">
    <text evidence="4">The sequence shown here is derived from an EMBL/GenBank/DDBJ whole genome shotgun (WGS) entry which is preliminary data.</text>
</comment>
<dbReference type="GO" id="GO:0016491">
    <property type="term" value="F:oxidoreductase activity"/>
    <property type="evidence" value="ECO:0007669"/>
    <property type="project" value="UniProtKB-KW"/>
</dbReference>
<reference evidence="4 5" key="1">
    <citation type="submission" date="2020-04" db="EMBL/GenBank/DDBJ databases">
        <title>Description of novel Gluconacetobacter.</title>
        <authorList>
            <person name="Sombolestani A."/>
        </authorList>
    </citation>
    <scope>NUCLEOTIDE SEQUENCE [LARGE SCALE GENOMIC DNA]</scope>
    <source>
        <strain evidence="4 5">LMG 21311</strain>
    </source>
</reference>
<sequence>MTVSGPIAIVTGGGSGIGRAVALGLAQDGYRVVIAGRRLALLQEVAAEVPTQITPFACDLTQPEEVDALFDTVARDFGRLDLLFNNAGVSGPPCLLEDMSPADWLRVLDINVNGLFYCTQAAFRIMKAQAPQGGRIINNGSISATTPRPNSIAYTAAKHAVAGMTKATALDGRKYRIGCGQIDIGNAQTSMATAMQQGTLQADLSTRPEPMLDLACVVSAIRCMASLPPEAVVQSMTVLPVGMPSFVGRG</sequence>
<dbReference type="Proteomes" id="UP000555756">
    <property type="component" value="Unassembled WGS sequence"/>
</dbReference>
<dbReference type="PRINTS" id="PR00080">
    <property type="entry name" value="SDRFAMILY"/>
</dbReference>
<evidence type="ECO:0000313" key="4">
    <source>
        <dbReference type="EMBL" id="MBB2189001.1"/>
    </source>
</evidence>
<dbReference type="InterPro" id="IPR036291">
    <property type="entry name" value="NAD(P)-bd_dom_sf"/>
</dbReference>
<dbReference type="PANTHER" id="PTHR43669:SF12">
    <property type="entry name" value="BLR5618 PROTEIN"/>
    <property type="match status" value="1"/>
</dbReference>
<keyword evidence="2" id="KW-0560">Oxidoreductase</keyword>
<dbReference type="EMBL" id="JABEQF010000002">
    <property type="protein sequence ID" value="MBB2189001.1"/>
    <property type="molecule type" value="Genomic_DNA"/>
</dbReference>
<name>A0A7W4PFK0_9PROT</name>
<dbReference type="Gene3D" id="3.40.50.720">
    <property type="entry name" value="NAD(P)-binding Rossmann-like Domain"/>
    <property type="match status" value="1"/>
</dbReference>
<proteinExistence type="inferred from homology"/>
<dbReference type="PROSITE" id="PS00061">
    <property type="entry name" value="ADH_SHORT"/>
    <property type="match status" value="1"/>
</dbReference>
<dbReference type="AlphaFoldDB" id="A0A7W4PFK0"/>
<dbReference type="RefSeq" id="WP_183118188.1">
    <property type="nucleotide sequence ID" value="NZ_JABEQF010000002.1"/>
</dbReference>
<evidence type="ECO:0000313" key="5">
    <source>
        <dbReference type="Proteomes" id="UP000555756"/>
    </source>
</evidence>
<evidence type="ECO:0000256" key="1">
    <source>
        <dbReference type="ARBA" id="ARBA00006484"/>
    </source>
</evidence>
<protein>
    <submittedName>
        <fullName evidence="4">SDR family oxidoreductase</fullName>
    </submittedName>
</protein>
<dbReference type="PANTHER" id="PTHR43669">
    <property type="entry name" value="5-KETO-D-GLUCONATE 5-REDUCTASE"/>
    <property type="match status" value="1"/>
</dbReference>
<dbReference type="Pfam" id="PF00106">
    <property type="entry name" value="adh_short"/>
    <property type="match status" value="1"/>
</dbReference>
<evidence type="ECO:0000256" key="3">
    <source>
        <dbReference type="RuleBase" id="RU000363"/>
    </source>
</evidence>
<dbReference type="InterPro" id="IPR002347">
    <property type="entry name" value="SDR_fam"/>
</dbReference>
<keyword evidence="5" id="KW-1185">Reference proteome</keyword>
<comment type="similarity">
    <text evidence="1 3">Belongs to the short-chain dehydrogenases/reductases (SDR) family.</text>
</comment>